<proteinExistence type="predicted"/>
<dbReference type="RefSeq" id="WP_151758874.1">
    <property type="nucleotide sequence ID" value="NZ_BKZW01000003.1"/>
</dbReference>
<dbReference type="Proteomes" id="UP000326912">
    <property type="component" value="Unassembled WGS sequence"/>
</dbReference>
<feature type="transmembrane region" description="Helical" evidence="2">
    <location>
        <begin position="59"/>
        <end position="80"/>
    </location>
</feature>
<keyword evidence="2" id="KW-0472">Membrane</keyword>
<reference evidence="3 4" key="1">
    <citation type="submission" date="2019-10" db="EMBL/GenBank/DDBJ databases">
        <title>Dictyobacter vulcani sp. nov., within the class Ktedonobacteria, isolated from soil of volcanic Mt. Zao.</title>
        <authorList>
            <person name="Zheng Y."/>
            <person name="Wang C.M."/>
            <person name="Sakai Y."/>
            <person name="Abe K."/>
            <person name="Yokota A."/>
            <person name="Yabe S."/>
        </authorList>
    </citation>
    <scope>NUCLEOTIDE SEQUENCE [LARGE SCALE GENOMIC DNA]</scope>
    <source>
        <strain evidence="3 4">W12</strain>
    </source>
</reference>
<evidence type="ECO:0000256" key="2">
    <source>
        <dbReference type="SAM" id="Phobius"/>
    </source>
</evidence>
<evidence type="ECO:0000313" key="3">
    <source>
        <dbReference type="EMBL" id="GER91213.1"/>
    </source>
</evidence>
<protein>
    <submittedName>
        <fullName evidence="3">Uncharacterized protein</fullName>
    </submittedName>
</protein>
<keyword evidence="4" id="KW-1185">Reference proteome</keyword>
<accession>A0A5J4KUC6</accession>
<feature type="transmembrane region" description="Helical" evidence="2">
    <location>
        <begin position="86"/>
        <end position="104"/>
    </location>
</feature>
<evidence type="ECO:0000256" key="1">
    <source>
        <dbReference type="SAM" id="MobiDB-lite"/>
    </source>
</evidence>
<name>A0A5J4KUC6_9CHLR</name>
<sequence>MMPPREASESDSSSIYDGYPGEQAYSQQHYERPYQHQSMGGAAGKLYPSAPDNKNVLRLIAFGMSLLALIALAFICLSIVGGTGGWISFCAAALAIFIIAVVAIDKIK</sequence>
<comment type="caution">
    <text evidence="3">The sequence shown here is derived from an EMBL/GenBank/DDBJ whole genome shotgun (WGS) entry which is preliminary data.</text>
</comment>
<evidence type="ECO:0000313" key="4">
    <source>
        <dbReference type="Proteomes" id="UP000326912"/>
    </source>
</evidence>
<organism evidence="3 4">
    <name type="scientific">Dictyobacter vulcani</name>
    <dbReference type="NCBI Taxonomy" id="2607529"/>
    <lineage>
        <taxon>Bacteria</taxon>
        <taxon>Bacillati</taxon>
        <taxon>Chloroflexota</taxon>
        <taxon>Ktedonobacteria</taxon>
        <taxon>Ktedonobacterales</taxon>
        <taxon>Dictyobacteraceae</taxon>
        <taxon>Dictyobacter</taxon>
    </lineage>
</organism>
<dbReference type="EMBL" id="BKZW01000003">
    <property type="protein sequence ID" value="GER91213.1"/>
    <property type="molecule type" value="Genomic_DNA"/>
</dbReference>
<keyword evidence="2" id="KW-1133">Transmembrane helix</keyword>
<feature type="region of interest" description="Disordered" evidence="1">
    <location>
        <begin position="1"/>
        <end position="21"/>
    </location>
</feature>
<gene>
    <name evidence="3" type="ORF">KDW_53750</name>
</gene>
<dbReference type="AlphaFoldDB" id="A0A5J4KUC6"/>
<keyword evidence="2" id="KW-0812">Transmembrane</keyword>